<dbReference type="Proteomes" id="UP000257200">
    <property type="component" value="Unplaced"/>
</dbReference>
<dbReference type="PROSITE" id="PS00260">
    <property type="entry name" value="GLUCAGON"/>
    <property type="match status" value="1"/>
</dbReference>
<dbReference type="Ensembl" id="ENSAPOT00000010048.1">
    <property type="protein sequence ID" value="ENSAPOP00000004443.1"/>
    <property type="gene ID" value="ENSAPOG00000006039.1"/>
</dbReference>
<dbReference type="GO" id="GO:0031769">
    <property type="term" value="F:glucagon receptor binding"/>
    <property type="evidence" value="ECO:0007669"/>
    <property type="project" value="TreeGrafter"/>
</dbReference>
<dbReference type="GO" id="GO:0005615">
    <property type="term" value="C:extracellular space"/>
    <property type="evidence" value="ECO:0007669"/>
    <property type="project" value="TreeGrafter"/>
</dbReference>
<dbReference type="GO" id="GO:0005179">
    <property type="term" value="F:hormone activity"/>
    <property type="evidence" value="ECO:0007669"/>
    <property type="project" value="UniProtKB-KW"/>
</dbReference>
<keyword evidence="4" id="KW-0372">Hormone</keyword>
<dbReference type="PANTHER" id="PTHR11418">
    <property type="entry name" value="GLUCAGON"/>
    <property type="match status" value="1"/>
</dbReference>
<dbReference type="Gene3D" id="6.10.250.590">
    <property type="match status" value="1"/>
</dbReference>
<dbReference type="GO" id="GO:0043066">
    <property type="term" value="P:negative regulation of apoptotic process"/>
    <property type="evidence" value="ECO:0007669"/>
    <property type="project" value="TreeGrafter"/>
</dbReference>
<dbReference type="SMART" id="SM00070">
    <property type="entry name" value="GLUCA"/>
    <property type="match status" value="1"/>
</dbReference>
<evidence type="ECO:0000313" key="6">
    <source>
        <dbReference type="Ensembl" id="ENSAPOP00000004443.1"/>
    </source>
</evidence>
<dbReference type="STRING" id="80966.ENSAPOP00000004443"/>
<comment type="similarity">
    <text evidence="2">Belongs to the glucagon family.</text>
</comment>
<evidence type="ECO:0000313" key="7">
    <source>
        <dbReference type="Proteomes" id="UP000257200"/>
    </source>
</evidence>
<sequence>MLAGWDFSSFRTFVSLSFHSFSVTIFTGKNNVVKFQICDMIRRTDQLIDCAWHSYRMEKGQRIIRSFKRHSDGTFTNDFTRYLDKMKAKDFVEWLASTKREG</sequence>
<reference evidence="6" key="2">
    <citation type="submission" date="2025-09" db="UniProtKB">
        <authorList>
            <consortium name="Ensembl"/>
        </authorList>
    </citation>
    <scope>IDENTIFICATION</scope>
</reference>
<evidence type="ECO:0000256" key="1">
    <source>
        <dbReference type="ARBA" id="ARBA00004613"/>
    </source>
</evidence>
<reference evidence="6" key="1">
    <citation type="submission" date="2025-08" db="UniProtKB">
        <authorList>
            <consortium name="Ensembl"/>
        </authorList>
    </citation>
    <scope>IDENTIFICATION</scope>
</reference>
<dbReference type="PANTHER" id="PTHR11418:SF0">
    <property type="entry name" value="PRO-GLUCAGON"/>
    <property type="match status" value="1"/>
</dbReference>
<evidence type="ECO:0000256" key="4">
    <source>
        <dbReference type="ARBA" id="ARBA00022702"/>
    </source>
</evidence>
<dbReference type="Pfam" id="PF00123">
    <property type="entry name" value="Hormone_2"/>
    <property type="match status" value="1"/>
</dbReference>
<feature type="domain" description="Glucagon / GIP / secretin / VIP family" evidence="5">
    <location>
        <begin position="70"/>
        <end position="92"/>
    </location>
</feature>
<dbReference type="GO" id="GO:0035774">
    <property type="term" value="P:positive regulation of insulin secretion involved in cellular response to glucose stimulus"/>
    <property type="evidence" value="ECO:0007669"/>
    <property type="project" value="TreeGrafter"/>
</dbReference>
<dbReference type="AlphaFoldDB" id="A0A3Q1EKW2"/>
<proteinExistence type="inferred from homology"/>
<dbReference type="PRINTS" id="PR00275">
    <property type="entry name" value="GLUCAGON"/>
</dbReference>
<evidence type="ECO:0000256" key="3">
    <source>
        <dbReference type="ARBA" id="ARBA00022525"/>
    </source>
</evidence>
<comment type="subcellular location">
    <subcellularLocation>
        <location evidence="1">Secreted</location>
    </subcellularLocation>
</comment>
<dbReference type="InterPro" id="IPR000532">
    <property type="entry name" value="Glucagon_GIP_secretin_VIP"/>
</dbReference>
<name>A0A3Q1EKW2_9TELE</name>
<evidence type="ECO:0000256" key="2">
    <source>
        <dbReference type="ARBA" id="ARBA00008369"/>
    </source>
</evidence>
<keyword evidence="3" id="KW-0964">Secreted</keyword>
<dbReference type="GeneTree" id="ENSGT00940000170524"/>
<keyword evidence="7" id="KW-1185">Reference proteome</keyword>
<organism evidence="6 7">
    <name type="scientific">Acanthochromis polyacanthus</name>
    <name type="common">spiny chromis</name>
    <dbReference type="NCBI Taxonomy" id="80966"/>
    <lineage>
        <taxon>Eukaryota</taxon>
        <taxon>Metazoa</taxon>
        <taxon>Chordata</taxon>
        <taxon>Craniata</taxon>
        <taxon>Vertebrata</taxon>
        <taxon>Euteleostomi</taxon>
        <taxon>Actinopterygii</taxon>
        <taxon>Neopterygii</taxon>
        <taxon>Teleostei</taxon>
        <taxon>Neoteleostei</taxon>
        <taxon>Acanthomorphata</taxon>
        <taxon>Ovalentaria</taxon>
        <taxon>Pomacentridae</taxon>
        <taxon>Acanthochromis</taxon>
    </lineage>
</organism>
<evidence type="ECO:0000259" key="5">
    <source>
        <dbReference type="PROSITE" id="PS00260"/>
    </source>
</evidence>
<protein>
    <recommendedName>
        <fullName evidence="5">Glucagon / GIP / secretin / VIP family domain-containing protein</fullName>
    </recommendedName>
</protein>
<accession>A0A3Q1EKW2</accession>
<dbReference type="InParanoid" id="A0A3Q1EKW2"/>
<dbReference type="GO" id="GO:0007188">
    <property type="term" value="P:adenylate cyclase-modulating G protein-coupled receptor signaling pathway"/>
    <property type="evidence" value="ECO:0007669"/>
    <property type="project" value="TreeGrafter"/>
</dbReference>
<dbReference type="InterPro" id="IPR015550">
    <property type="entry name" value="Glucagon"/>
</dbReference>
<dbReference type="GO" id="GO:0010737">
    <property type="term" value="P:protein kinase A signaling"/>
    <property type="evidence" value="ECO:0007669"/>
    <property type="project" value="TreeGrafter"/>
</dbReference>